<dbReference type="Proteomes" id="UP000631653">
    <property type="component" value="Unassembled WGS sequence"/>
</dbReference>
<evidence type="ECO:0000256" key="1">
    <source>
        <dbReference type="SAM" id="MobiDB-lite"/>
    </source>
</evidence>
<keyword evidence="3" id="KW-1185">Reference proteome</keyword>
<comment type="caution">
    <text evidence="2">The sequence shown here is derived from an EMBL/GenBank/DDBJ whole genome shotgun (WGS) entry which is preliminary data.</text>
</comment>
<protein>
    <submittedName>
        <fullName evidence="2">Uncharacterized protein</fullName>
    </submittedName>
</protein>
<feature type="compositionally biased region" description="Basic and acidic residues" evidence="1">
    <location>
        <begin position="109"/>
        <end position="121"/>
    </location>
</feature>
<name>A0ABX0K0X9_9PROT</name>
<evidence type="ECO:0000313" key="3">
    <source>
        <dbReference type="Proteomes" id="UP000631653"/>
    </source>
</evidence>
<proteinExistence type="predicted"/>
<reference evidence="2 3" key="1">
    <citation type="journal article" date="2020" name="Int. J. Syst. Evol. Microbiol.">
        <title>Novel acetic acid bacteria from cider fermentations: Acetobacter conturbans sp. nov. and Acetobacter fallax sp. nov.</title>
        <authorList>
            <person name="Sombolestani A.S."/>
            <person name="Cleenwerck I."/>
            <person name="Cnockaert M."/>
            <person name="Borremans W."/>
            <person name="Wieme A.D."/>
            <person name="De Vuyst L."/>
            <person name="Vandamme P."/>
        </authorList>
    </citation>
    <scope>NUCLEOTIDE SEQUENCE [LARGE SCALE GENOMIC DNA]</scope>
    <source>
        <strain evidence="2 3">LMG 1627</strain>
    </source>
</reference>
<dbReference type="RefSeq" id="WP_173570713.1">
    <property type="nucleotide sequence ID" value="NZ_WOSY01000011.1"/>
</dbReference>
<evidence type="ECO:0000313" key="2">
    <source>
        <dbReference type="EMBL" id="NHN89386.1"/>
    </source>
</evidence>
<organism evidence="2 3">
    <name type="scientific">Acetobacter conturbans</name>
    <dbReference type="NCBI Taxonomy" id="1737472"/>
    <lineage>
        <taxon>Bacteria</taxon>
        <taxon>Pseudomonadati</taxon>
        <taxon>Pseudomonadota</taxon>
        <taxon>Alphaproteobacteria</taxon>
        <taxon>Acetobacterales</taxon>
        <taxon>Acetobacteraceae</taxon>
        <taxon>Acetobacter</taxon>
    </lineage>
</organism>
<accession>A0ABX0K0X9</accession>
<feature type="region of interest" description="Disordered" evidence="1">
    <location>
        <begin position="108"/>
        <end position="129"/>
    </location>
</feature>
<gene>
    <name evidence="2" type="ORF">GOB81_12215</name>
</gene>
<dbReference type="EMBL" id="WOSY01000011">
    <property type="protein sequence ID" value="NHN89386.1"/>
    <property type="molecule type" value="Genomic_DNA"/>
</dbReference>
<sequence>MIDDEDNAAEAQEATQPTGWVVRLLDLSGGAEDNIIEDIKGFPDLEHASAFARAYVRDNIEICRAAGASSRETLDTWFAFGENAEILDAPDGWKASTELNDFIEYPATPEERDWRSLDPRHNASSMEEE</sequence>